<protein>
    <submittedName>
        <fullName evidence="2">Uncharacterized protein</fullName>
    </submittedName>
</protein>
<dbReference type="EMBL" id="CP101620">
    <property type="protein sequence ID" value="UTY39640.1"/>
    <property type="molecule type" value="Genomic_DNA"/>
</dbReference>
<sequence>MKERIGLHYGISFIYLVLMRNLLGQGYLYTSYLPYFQKSLIYCLVLAACFTVLLEVWQMFKEIYLPHLKIKKVMICLCLIMVVSFVCLQSLYYRAILLFLFIYVCRDSWRYYQMNKSL</sequence>
<feature type="transmembrane region" description="Helical" evidence="1">
    <location>
        <begin position="39"/>
        <end position="57"/>
    </location>
</feature>
<proteinExistence type="predicted"/>
<organism evidence="2 3">
    <name type="scientific">Allocoprobacillus halotolerans</name>
    <dbReference type="NCBI Taxonomy" id="2944914"/>
    <lineage>
        <taxon>Bacteria</taxon>
        <taxon>Bacillati</taxon>
        <taxon>Bacillota</taxon>
        <taxon>Erysipelotrichia</taxon>
        <taxon>Erysipelotrichales</taxon>
        <taxon>Erysipelotrichaceae</taxon>
        <taxon>Allocoprobacillus</taxon>
    </lineage>
</organism>
<gene>
    <name evidence="2" type="ORF">NMU03_02085</name>
</gene>
<keyword evidence="3" id="KW-1185">Reference proteome</keyword>
<evidence type="ECO:0000313" key="3">
    <source>
        <dbReference type="Proteomes" id="UP001060112"/>
    </source>
</evidence>
<dbReference type="Proteomes" id="UP001060112">
    <property type="component" value="Chromosome"/>
</dbReference>
<feature type="transmembrane region" description="Helical" evidence="1">
    <location>
        <begin position="77"/>
        <end position="104"/>
    </location>
</feature>
<evidence type="ECO:0000256" key="1">
    <source>
        <dbReference type="SAM" id="Phobius"/>
    </source>
</evidence>
<feature type="transmembrane region" description="Helical" evidence="1">
    <location>
        <begin position="7"/>
        <end position="27"/>
    </location>
</feature>
<dbReference type="RefSeq" id="WP_290140889.1">
    <property type="nucleotide sequence ID" value="NZ_CP101620.1"/>
</dbReference>
<evidence type="ECO:0000313" key="2">
    <source>
        <dbReference type="EMBL" id="UTY39640.1"/>
    </source>
</evidence>
<keyword evidence="1" id="KW-0812">Transmembrane</keyword>
<name>A0ABY5I3T4_9FIRM</name>
<keyword evidence="1" id="KW-1133">Transmembrane helix</keyword>
<keyword evidence="1" id="KW-0472">Membrane</keyword>
<reference evidence="2" key="1">
    <citation type="submission" date="2022-07" db="EMBL/GenBank/DDBJ databases">
        <title>Faecal culturing of patients with breast cancer.</title>
        <authorList>
            <person name="Teng N.M.Y."/>
            <person name="Kiu R."/>
            <person name="Evans R."/>
            <person name="Baker D.J."/>
            <person name="Zenner C."/>
            <person name="Robinson S.D."/>
            <person name="Hall L.J."/>
        </authorList>
    </citation>
    <scope>NUCLEOTIDE SEQUENCE</scope>
    <source>
        <strain evidence="2">LH1062</strain>
    </source>
</reference>
<accession>A0ABY5I3T4</accession>